<accession>A0ABT9QVE8</accession>
<reference evidence="3 4" key="1">
    <citation type="submission" date="2023-07" db="EMBL/GenBank/DDBJ databases">
        <title>Sequencing the genomes of 1000 actinobacteria strains.</title>
        <authorList>
            <person name="Klenk H.-P."/>
        </authorList>
    </citation>
    <scope>NUCLEOTIDE SEQUENCE [LARGE SCALE GENOMIC DNA]</scope>
    <source>
        <strain evidence="3 4">DSM 44109</strain>
    </source>
</reference>
<dbReference type="RefSeq" id="WP_306856644.1">
    <property type="nucleotide sequence ID" value="NZ_JAUSRB010000001.1"/>
</dbReference>
<feature type="signal peptide" evidence="2">
    <location>
        <begin position="1"/>
        <end position="22"/>
    </location>
</feature>
<evidence type="ECO:0000256" key="2">
    <source>
        <dbReference type="SAM" id="SignalP"/>
    </source>
</evidence>
<feature type="chain" id="PRO_5046706290" description="Secreted protein" evidence="2">
    <location>
        <begin position="23"/>
        <end position="103"/>
    </location>
</feature>
<evidence type="ECO:0008006" key="5">
    <source>
        <dbReference type="Google" id="ProtNLM"/>
    </source>
</evidence>
<comment type="caution">
    <text evidence="3">The sequence shown here is derived from an EMBL/GenBank/DDBJ whole genome shotgun (WGS) entry which is preliminary data.</text>
</comment>
<evidence type="ECO:0000313" key="3">
    <source>
        <dbReference type="EMBL" id="MDP9860966.1"/>
    </source>
</evidence>
<feature type="compositionally biased region" description="Low complexity" evidence="1">
    <location>
        <begin position="64"/>
        <end position="75"/>
    </location>
</feature>
<gene>
    <name evidence="3" type="ORF">J2S55_000225</name>
</gene>
<dbReference type="EMBL" id="JAUSRB010000001">
    <property type="protein sequence ID" value="MDP9860966.1"/>
    <property type="molecule type" value="Genomic_DNA"/>
</dbReference>
<keyword evidence="2" id="KW-0732">Signal</keyword>
<dbReference type="Proteomes" id="UP001230426">
    <property type="component" value="Unassembled WGS sequence"/>
</dbReference>
<name>A0ABT9QVE8_9ACTN</name>
<protein>
    <recommendedName>
        <fullName evidence="5">Secreted protein</fullName>
    </recommendedName>
</protein>
<organism evidence="3 4">
    <name type="scientific">Streptosporangium brasiliense</name>
    <dbReference type="NCBI Taxonomy" id="47480"/>
    <lineage>
        <taxon>Bacteria</taxon>
        <taxon>Bacillati</taxon>
        <taxon>Actinomycetota</taxon>
        <taxon>Actinomycetes</taxon>
        <taxon>Streptosporangiales</taxon>
        <taxon>Streptosporangiaceae</taxon>
        <taxon>Streptosporangium</taxon>
    </lineage>
</organism>
<proteinExistence type="predicted"/>
<evidence type="ECO:0000256" key="1">
    <source>
        <dbReference type="SAM" id="MobiDB-lite"/>
    </source>
</evidence>
<feature type="region of interest" description="Disordered" evidence="1">
    <location>
        <begin position="50"/>
        <end position="103"/>
    </location>
</feature>
<keyword evidence="4" id="KW-1185">Reference proteome</keyword>
<evidence type="ECO:0000313" key="4">
    <source>
        <dbReference type="Proteomes" id="UP001230426"/>
    </source>
</evidence>
<sequence length="103" mass="10381">MSRKVVGTVAALLLVLFAVVHAPFPAPPGLHHEPGLAITLAGGAVLPPAVQHQQDRCLPPPATGPAGPEEGAPAPVLRPPRTAPAVRAVHDTSGPRAPPSSDL</sequence>